<evidence type="ECO:0000313" key="8">
    <source>
        <dbReference type="Proteomes" id="UP001369736"/>
    </source>
</evidence>
<dbReference type="PROSITE" id="PS50850">
    <property type="entry name" value="MFS"/>
    <property type="match status" value="1"/>
</dbReference>
<feature type="transmembrane region" description="Helical" evidence="5">
    <location>
        <begin position="332"/>
        <end position="353"/>
    </location>
</feature>
<evidence type="ECO:0000256" key="4">
    <source>
        <dbReference type="ARBA" id="ARBA00023136"/>
    </source>
</evidence>
<organism evidence="7 8">
    <name type="scientific">Actinomycetospora flava</name>
    <dbReference type="NCBI Taxonomy" id="3129232"/>
    <lineage>
        <taxon>Bacteria</taxon>
        <taxon>Bacillati</taxon>
        <taxon>Actinomycetota</taxon>
        <taxon>Actinomycetes</taxon>
        <taxon>Pseudonocardiales</taxon>
        <taxon>Pseudonocardiaceae</taxon>
        <taxon>Actinomycetospora</taxon>
    </lineage>
</organism>
<feature type="domain" description="Major facilitator superfamily (MFS) profile" evidence="6">
    <location>
        <begin position="10"/>
        <end position="384"/>
    </location>
</feature>
<evidence type="ECO:0000256" key="5">
    <source>
        <dbReference type="SAM" id="Phobius"/>
    </source>
</evidence>
<gene>
    <name evidence="7" type="ORF">WCD58_27460</name>
</gene>
<feature type="transmembrane region" description="Helical" evidence="5">
    <location>
        <begin position="359"/>
        <end position="379"/>
    </location>
</feature>
<feature type="transmembrane region" description="Helical" evidence="5">
    <location>
        <begin position="75"/>
        <end position="93"/>
    </location>
</feature>
<evidence type="ECO:0000313" key="7">
    <source>
        <dbReference type="EMBL" id="MEJ2864925.1"/>
    </source>
</evidence>
<feature type="transmembrane region" description="Helical" evidence="5">
    <location>
        <begin position="294"/>
        <end position="320"/>
    </location>
</feature>
<keyword evidence="8" id="KW-1185">Reference proteome</keyword>
<feature type="transmembrane region" description="Helical" evidence="5">
    <location>
        <begin position="269"/>
        <end position="288"/>
    </location>
</feature>
<dbReference type="InterPro" id="IPR052714">
    <property type="entry name" value="MFS_Exporter"/>
</dbReference>
<evidence type="ECO:0000256" key="2">
    <source>
        <dbReference type="ARBA" id="ARBA00022692"/>
    </source>
</evidence>
<dbReference type="RefSeq" id="WP_337706378.1">
    <property type="nucleotide sequence ID" value="NZ_JBBEGM010000014.1"/>
</dbReference>
<comment type="subcellular location">
    <subcellularLocation>
        <location evidence="1">Cell membrane</location>
        <topology evidence="1">Multi-pass membrane protein</topology>
    </subcellularLocation>
</comment>
<dbReference type="Proteomes" id="UP001369736">
    <property type="component" value="Unassembled WGS sequence"/>
</dbReference>
<keyword evidence="2 5" id="KW-0812">Transmembrane</keyword>
<name>A0ABU8MC50_9PSEU</name>
<feature type="transmembrane region" description="Helical" evidence="5">
    <location>
        <begin position="226"/>
        <end position="248"/>
    </location>
</feature>
<reference evidence="7 8" key="1">
    <citation type="submission" date="2024-03" db="EMBL/GenBank/DDBJ databases">
        <title>Actinomycetospora sp. OC33-EN07, a novel actinomycete isolated from wild orchid (Aerides multiflora).</title>
        <authorList>
            <person name="Suriyachadkun C."/>
        </authorList>
    </citation>
    <scope>NUCLEOTIDE SEQUENCE [LARGE SCALE GENOMIC DNA]</scope>
    <source>
        <strain evidence="7 8">OC33-EN07</strain>
    </source>
</reference>
<proteinExistence type="predicted"/>
<dbReference type="PANTHER" id="PTHR23531:SF1">
    <property type="entry name" value="QUINOLENE RESISTANCE PROTEIN NORA"/>
    <property type="match status" value="1"/>
</dbReference>
<keyword evidence="3 5" id="KW-1133">Transmembrane helix</keyword>
<feature type="transmembrane region" description="Helical" evidence="5">
    <location>
        <begin position="12"/>
        <end position="32"/>
    </location>
</feature>
<dbReference type="InterPro" id="IPR036259">
    <property type="entry name" value="MFS_trans_sf"/>
</dbReference>
<feature type="transmembrane region" description="Helical" evidence="5">
    <location>
        <begin position="44"/>
        <end position="68"/>
    </location>
</feature>
<dbReference type="Pfam" id="PF07690">
    <property type="entry name" value="MFS_1"/>
    <property type="match status" value="1"/>
</dbReference>
<dbReference type="Gene3D" id="1.20.1250.20">
    <property type="entry name" value="MFS general substrate transporter like domains"/>
    <property type="match status" value="2"/>
</dbReference>
<dbReference type="SUPFAM" id="SSF103473">
    <property type="entry name" value="MFS general substrate transporter"/>
    <property type="match status" value="1"/>
</dbReference>
<evidence type="ECO:0000256" key="3">
    <source>
        <dbReference type="ARBA" id="ARBA00022989"/>
    </source>
</evidence>
<accession>A0ABU8MC50</accession>
<keyword evidence="4 5" id="KW-0472">Membrane</keyword>
<evidence type="ECO:0000259" key="6">
    <source>
        <dbReference type="PROSITE" id="PS50850"/>
    </source>
</evidence>
<feature type="transmembrane region" description="Helical" evidence="5">
    <location>
        <begin position="135"/>
        <end position="157"/>
    </location>
</feature>
<feature type="transmembrane region" description="Helical" evidence="5">
    <location>
        <begin position="197"/>
        <end position="220"/>
    </location>
</feature>
<sequence length="390" mass="37258">MSDSRLRSAPFVAVLVATVLAFGGYALLLPVVPVHAAAGGASPAAAGATTGVFMAATVAAQLTVPAVLRRIGPRAALVTGALALGAPAALLVATSALPVLFAVAVVRGIGFGLVTVTGAALVADLAPASRRGRAVGLYGVAVGLPQLLLLSGGVWAYEVLDAAVVLAAGALLPLVAALCCTRLPTARAAPRDRSGSLLLGVAMPPWTAMVVSAAAAGGVITVLPLWASSGLAGGTSVAAVALAVLTAGQLAGRGLGGELADRARVRSPALTLAGLAVVVLGAVVVAVGGSSAALAVLAGAALVGLGFGAVQSDTLLALFARAGPSRSGAASTWWNTAYDAGTGLGAAVLSAVLGAAGGGAAFLVAALAAGLAAPVVLVARGSDRRAPSVD</sequence>
<dbReference type="PANTHER" id="PTHR23531">
    <property type="entry name" value="QUINOLENE RESISTANCE PROTEIN NORA"/>
    <property type="match status" value="1"/>
</dbReference>
<comment type="caution">
    <text evidence="7">The sequence shown here is derived from an EMBL/GenBank/DDBJ whole genome shotgun (WGS) entry which is preliminary data.</text>
</comment>
<feature type="transmembrane region" description="Helical" evidence="5">
    <location>
        <begin position="99"/>
        <end position="123"/>
    </location>
</feature>
<evidence type="ECO:0000256" key="1">
    <source>
        <dbReference type="ARBA" id="ARBA00004651"/>
    </source>
</evidence>
<dbReference type="InterPro" id="IPR011701">
    <property type="entry name" value="MFS"/>
</dbReference>
<protein>
    <submittedName>
        <fullName evidence="7">MFS transporter</fullName>
    </submittedName>
</protein>
<dbReference type="EMBL" id="JBBEGM010000014">
    <property type="protein sequence ID" value="MEJ2864925.1"/>
    <property type="molecule type" value="Genomic_DNA"/>
</dbReference>
<feature type="transmembrane region" description="Helical" evidence="5">
    <location>
        <begin position="163"/>
        <end position="185"/>
    </location>
</feature>
<dbReference type="InterPro" id="IPR020846">
    <property type="entry name" value="MFS_dom"/>
</dbReference>